<gene>
    <name evidence="2" type="ORF">LS48_03515</name>
</gene>
<evidence type="ECO:0000313" key="3">
    <source>
        <dbReference type="Proteomes" id="UP000070138"/>
    </source>
</evidence>
<keyword evidence="1" id="KW-0732">Signal</keyword>
<dbReference type="InterPro" id="IPR010870">
    <property type="entry name" value="Porin_O/P"/>
</dbReference>
<accession>A0A137RJY5</accession>
<feature type="signal peptide" evidence="1">
    <location>
        <begin position="1"/>
        <end position="21"/>
    </location>
</feature>
<dbReference type="STRING" id="1548749.LS48_03515"/>
<keyword evidence="3" id="KW-1185">Reference proteome</keyword>
<dbReference type="Proteomes" id="UP000070138">
    <property type="component" value="Unassembled WGS sequence"/>
</dbReference>
<reference evidence="3" key="1">
    <citation type="submission" date="2014-10" db="EMBL/GenBank/DDBJ databases">
        <title>Genome sequencing of Vitellibacter sp. D-24.</title>
        <authorList>
            <person name="Thevarajoo S."/>
            <person name="Selvaratnam C."/>
            <person name="Goh K.M."/>
            <person name="Chong C.S."/>
        </authorList>
    </citation>
    <scope>NUCLEOTIDE SEQUENCE [LARGE SCALE GENOMIC DNA]</scope>
    <source>
        <strain evidence="3">D-24</strain>
    </source>
</reference>
<organism evidence="2 3">
    <name type="scientific">Aequorivita aquimaris</name>
    <dbReference type="NCBI Taxonomy" id="1548749"/>
    <lineage>
        <taxon>Bacteria</taxon>
        <taxon>Pseudomonadati</taxon>
        <taxon>Bacteroidota</taxon>
        <taxon>Flavobacteriia</taxon>
        <taxon>Flavobacteriales</taxon>
        <taxon>Flavobacteriaceae</taxon>
        <taxon>Aequorivita</taxon>
    </lineage>
</organism>
<sequence>MYLKNIFFFGFLFLCVSAVHSQISVPKFGDGMLNVVGKDSTWSVRFAPRIQVRANSSWDHDGDKYGKPEQSFIIRRARLKFDGFAYSPKLRYKIELGLSNFDVAGASEFTGNAPRIIYDAVIMWEFYKNLELWAGQTKLPGNRERVISSGNLQLIDRSRLNRLFNIDRDLGVQLHHSFKASENFLIREMFAVSQGEGRNITTGNIGGFQYTTRVELLPFGEFTKKGDYIGGDIYREKTPKLAIGATYDFNNNAVKTRSNQGSYMRNDIGFYETNISTIFVDAMFKYNGFSLMGEYSYRDAENPLVINSDGSITEQEVYTGQGLNFQGGYVFKNNWEISGRFTTILPDNTFSSNDTQNQYTLGGSKYIVGHKLKIQTDLSYSTIAGESSSLEYRLGFDLHF</sequence>
<dbReference type="PATRIC" id="fig|1548749.3.peg.748"/>
<evidence type="ECO:0000313" key="2">
    <source>
        <dbReference type="EMBL" id="KXO00487.1"/>
    </source>
</evidence>
<dbReference type="OrthoDB" id="5442696at2"/>
<evidence type="ECO:0000256" key="1">
    <source>
        <dbReference type="SAM" id="SignalP"/>
    </source>
</evidence>
<dbReference type="Gene3D" id="2.40.160.10">
    <property type="entry name" value="Porin"/>
    <property type="match status" value="1"/>
</dbReference>
<dbReference type="Pfam" id="PF07396">
    <property type="entry name" value="Porin_O_P"/>
    <property type="match status" value="1"/>
</dbReference>
<name>A0A137RJY5_9FLAO</name>
<dbReference type="RefSeq" id="WP_062620031.1">
    <property type="nucleotide sequence ID" value="NZ_JRWG01000002.1"/>
</dbReference>
<dbReference type="SUPFAM" id="SSF56935">
    <property type="entry name" value="Porins"/>
    <property type="match status" value="1"/>
</dbReference>
<protein>
    <submittedName>
        <fullName evidence="2">Porin</fullName>
    </submittedName>
</protein>
<comment type="caution">
    <text evidence="2">The sequence shown here is derived from an EMBL/GenBank/DDBJ whole genome shotgun (WGS) entry which is preliminary data.</text>
</comment>
<feature type="chain" id="PRO_5007479896" evidence="1">
    <location>
        <begin position="22"/>
        <end position="400"/>
    </location>
</feature>
<proteinExistence type="predicted"/>
<dbReference type="AlphaFoldDB" id="A0A137RJY5"/>
<reference evidence="2 3" key="2">
    <citation type="journal article" date="2016" name="Int. J. Syst. Evol. Microbiol.">
        <title>Vitellibacter aquimaris sp. nov., a marine bacterium isolated from seawater.</title>
        <authorList>
            <person name="Thevarajoo S."/>
            <person name="Selvaratnam C."/>
            <person name="Goh K.M."/>
            <person name="Hong K.W."/>
            <person name="Chan X.Y."/>
            <person name="Chan K.G."/>
            <person name="Chong C.S."/>
        </authorList>
    </citation>
    <scope>NUCLEOTIDE SEQUENCE [LARGE SCALE GENOMIC DNA]</scope>
    <source>
        <strain evidence="2 3">D-24</strain>
    </source>
</reference>
<dbReference type="InterPro" id="IPR023614">
    <property type="entry name" value="Porin_dom_sf"/>
</dbReference>
<dbReference type="EMBL" id="JRWG01000002">
    <property type="protein sequence ID" value="KXO00487.1"/>
    <property type="molecule type" value="Genomic_DNA"/>
</dbReference>